<evidence type="ECO:0000256" key="4">
    <source>
        <dbReference type="SAM" id="MobiDB-lite"/>
    </source>
</evidence>
<dbReference type="PANTHER" id="PTHR36150">
    <property type="entry name" value="DNA GYRASE INHIBITOR YACG"/>
    <property type="match status" value="1"/>
</dbReference>
<keyword evidence="1 3" id="KW-0479">Metal-binding</keyword>
<keyword evidence="6" id="KW-1185">Reference proteome</keyword>
<dbReference type="GO" id="GO:0006355">
    <property type="term" value="P:regulation of DNA-templated transcription"/>
    <property type="evidence" value="ECO:0007669"/>
    <property type="project" value="InterPro"/>
</dbReference>
<dbReference type="HAMAP" id="MF_00649">
    <property type="entry name" value="DNA_gyrase_inhibitor_YacG"/>
    <property type="match status" value="1"/>
</dbReference>
<reference evidence="5" key="2">
    <citation type="submission" date="2023-01" db="EMBL/GenBank/DDBJ databases">
        <authorList>
            <person name="Sun Q."/>
            <person name="Evtushenko L."/>
        </authorList>
    </citation>
    <scope>NUCLEOTIDE SEQUENCE</scope>
    <source>
        <strain evidence="5">VKM B-1513</strain>
    </source>
</reference>
<dbReference type="EMBL" id="BSFE01000002">
    <property type="protein sequence ID" value="GLK51695.1"/>
    <property type="molecule type" value="Genomic_DNA"/>
</dbReference>
<evidence type="ECO:0000313" key="5">
    <source>
        <dbReference type="EMBL" id="GLK51695.1"/>
    </source>
</evidence>
<keyword evidence="2 3" id="KW-0862">Zinc</keyword>
<protein>
    <recommendedName>
        <fullName evidence="3">DNA gyrase inhibitor YacG</fullName>
    </recommendedName>
</protein>
<gene>
    <name evidence="3" type="primary">yacG</name>
    <name evidence="5" type="ORF">GCM10017621_12030</name>
</gene>
<dbReference type="GO" id="GO:0008270">
    <property type="term" value="F:zinc ion binding"/>
    <property type="evidence" value="ECO:0007669"/>
    <property type="project" value="UniProtKB-UniRule"/>
</dbReference>
<evidence type="ECO:0000256" key="1">
    <source>
        <dbReference type="ARBA" id="ARBA00022723"/>
    </source>
</evidence>
<evidence type="ECO:0000256" key="3">
    <source>
        <dbReference type="HAMAP-Rule" id="MF_00649"/>
    </source>
</evidence>
<dbReference type="SUPFAM" id="SSF57716">
    <property type="entry name" value="Glucocorticoid receptor-like (DNA-binding domain)"/>
    <property type="match status" value="1"/>
</dbReference>
<proteinExistence type="inferred from homology"/>
<sequence length="74" mass="8379">MRASAAPDRVRKHRTEDDMMKCPICRKPADPEFKPFCSRRCADLDLGKWMNDSYAIPGEPADVAEENPPSGEDR</sequence>
<dbReference type="PANTHER" id="PTHR36150:SF1">
    <property type="entry name" value="DNA GYRASE INHIBITOR YACG"/>
    <property type="match status" value="1"/>
</dbReference>
<feature type="binding site" evidence="3">
    <location>
        <position position="37"/>
    </location>
    <ligand>
        <name>Zn(2+)</name>
        <dbReference type="ChEBI" id="CHEBI:29105"/>
    </ligand>
</feature>
<feature type="binding site" evidence="3">
    <location>
        <position position="25"/>
    </location>
    <ligand>
        <name>Zn(2+)</name>
        <dbReference type="ChEBI" id="CHEBI:29105"/>
    </ligand>
</feature>
<dbReference type="Pfam" id="PF03884">
    <property type="entry name" value="YacG"/>
    <property type="match status" value="1"/>
</dbReference>
<evidence type="ECO:0000313" key="6">
    <source>
        <dbReference type="Proteomes" id="UP001143486"/>
    </source>
</evidence>
<accession>A0A9W6IM78</accession>
<comment type="caution">
    <text evidence="5">The sequence shown here is derived from an EMBL/GenBank/DDBJ whole genome shotgun (WGS) entry which is preliminary data.</text>
</comment>
<organism evidence="5 6">
    <name type="scientific">Maricaulis virginensis</name>
    <dbReference type="NCBI Taxonomy" id="144022"/>
    <lineage>
        <taxon>Bacteria</taxon>
        <taxon>Pseudomonadati</taxon>
        <taxon>Pseudomonadota</taxon>
        <taxon>Alphaproteobacteria</taxon>
        <taxon>Maricaulales</taxon>
        <taxon>Maricaulaceae</taxon>
        <taxon>Maricaulis</taxon>
    </lineage>
</organism>
<comment type="function">
    <text evidence="3">Inhibits all the catalytic activities of DNA gyrase by preventing its interaction with DNA. Acts by binding directly to the C-terminal domain of GyrB, which probably disrupts DNA binding by the gyrase.</text>
</comment>
<dbReference type="Proteomes" id="UP001143486">
    <property type="component" value="Unassembled WGS sequence"/>
</dbReference>
<feature type="binding site" evidence="3">
    <location>
        <position position="41"/>
    </location>
    <ligand>
        <name>Zn(2+)</name>
        <dbReference type="ChEBI" id="CHEBI:29105"/>
    </ligand>
</feature>
<dbReference type="InterPro" id="IPR013088">
    <property type="entry name" value="Znf_NHR/GATA"/>
</dbReference>
<reference evidence="5" key="1">
    <citation type="journal article" date="2014" name="Int. J. Syst. Evol. Microbiol.">
        <title>Complete genome sequence of Corynebacterium casei LMG S-19264T (=DSM 44701T), isolated from a smear-ripened cheese.</title>
        <authorList>
            <consortium name="US DOE Joint Genome Institute (JGI-PGF)"/>
            <person name="Walter F."/>
            <person name="Albersmeier A."/>
            <person name="Kalinowski J."/>
            <person name="Ruckert C."/>
        </authorList>
    </citation>
    <scope>NUCLEOTIDE SEQUENCE</scope>
    <source>
        <strain evidence="5">VKM B-1513</strain>
    </source>
</reference>
<feature type="binding site" evidence="3">
    <location>
        <position position="22"/>
    </location>
    <ligand>
        <name>Zn(2+)</name>
        <dbReference type="ChEBI" id="CHEBI:29105"/>
    </ligand>
</feature>
<dbReference type="GO" id="GO:0008657">
    <property type="term" value="F:DNA topoisomerase type II (double strand cut, ATP-hydrolyzing) inhibitor activity"/>
    <property type="evidence" value="ECO:0007669"/>
    <property type="project" value="UniProtKB-UniRule"/>
</dbReference>
<evidence type="ECO:0000256" key="2">
    <source>
        <dbReference type="ARBA" id="ARBA00022833"/>
    </source>
</evidence>
<dbReference type="Gene3D" id="3.30.50.10">
    <property type="entry name" value="Erythroid Transcription Factor GATA-1, subunit A"/>
    <property type="match status" value="1"/>
</dbReference>
<comment type="subunit">
    <text evidence="3">Interacts with GyrB.</text>
</comment>
<dbReference type="AlphaFoldDB" id="A0A9W6IM78"/>
<feature type="region of interest" description="Disordered" evidence="4">
    <location>
        <begin position="53"/>
        <end position="74"/>
    </location>
</feature>
<comment type="similarity">
    <text evidence="3">Belongs to the DNA gyrase inhibitor YacG family.</text>
</comment>
<name>A0A9W6IM78_9PROT</name>
<comment type="cofactor">
    <cofactor evidence="3">
        <name>Zn(2+)</name>
        <dbReference type="ChEBI" id="CHEBI:29105"/>
    </cofactor>
    <text evidence="3">Binds 1 zinc ion.</text>
</comment>
<dbReference type="InterPro" id="IPR005584">
    <property type="entry name" value="DNA_gyrase_inhibitor_YacG"/>
</dbReference>